<evidence type="ECO:0008006" key="11">
    <source>
        <dbReference type="Google" id="ProtNLM"/>
    </source>
</evidence>
<accession>A0A1X1WQ49</accession>
<sequence length="409" mass="45693">MSRPALAVVVSWATLSVVLALTTLRPTANWGLFDGGVDLDVYRKGAWHVLSGLPLYEMPVDKLLFYTYTPFSAIVFVPLDMLPVVADRHYWLAVNIAVLAAAIVVSWRLLGHRTTWRLAGVSVLMALGCVFLEPVRTGLFFGQINLVLMLLVLLDAAGMQRSRLAGIGTGIAAGIKLTPAYFVLYFLALRQWRVATVTVGTLAFTVALGWLVLPEDSRMYWTGTFLRSERVDDRLGHPSNQSLRGAMARVTGAEPPLWLWLAIAIVIAALSLWIAVRLYRREERLLSLTLVGLTTAVVSPFSWTHHWVWVVPLFVWLVDRALRSWRWWLIPAALFIALGAWPYWYPRLKDPRIGFYLFPHDHPLEVVQVNLYVSLYVGLLVGAGILAFRSRRGRSDRPAVGGGSGRGSH</sequence>
<name>A0A1X1WQ49_MYCIR</name>
<evidence type="ECO:0000256" key="7">
    <source>
        <dbReference type="ARBA" id="ARBA00024033"/>
    </source>
</evidence>
<dbReference type="GO" id="GO:0016758">
    <property type="term" value="F:hexosyltransferase activity"/>
    <property type="evidence" value="ECO:0007669"/>
    <property type="project" value="InterPro"/>
</dbReference>
<organism evidence="9 10">
    <name type="scientific">Mycolicibacterium iranicum</name>
    <name type="common">Mycobacterium iranicum</name>
    <dbReference type="NCBI Taxonomy" id="912594"/>
    <lineage>
        <taxon>Bacteria</taxon>
        <taxon>Bacillati</taxon>
        <taxon>Actinomycetota</taxon>
        <taxon>Actinomycetes</taxon>
        <taxon>Mycobacteriales</taxon>
        <taxon>Mycobacteriaceae</taxon>
        <taxon>Mycolicibacterium</taxon>
    </lineage>
</organism>
<evidence type="ECO:0000313" key="10">
    <source>
        <dbReference type="Proteomes" id="UP000193622"/>
    </source>
</evidence>
<evidence type="ECO:0000256" key="4">
    <source>
        <dbReference type="ARBA" id="ARBA00022692"/>
    </source>
</evidence>
<evidence type="ECO:0000256" key="2">
    <source>
        <dbReference type="ARBA" id="ARBA00022475"/>
    </source>
</evidence>
<feature type="transmembrane region" description="Helical" evidence="8">
    <location>
        <begin position="327"/>
        <end position="346"/>
    </location>
</feature>
<feature type="transmembrane region" description="Helical" evidence="8">
    <location>
        <begin position="116"/>
        <end position="132"/>
    </location>
</feature>
<feature type="transmembrane region" description="Helical" evidence="8">
    <location>
        <begin position="164"/>
        <end position="187"/>
    </location>
</feature>
<comment type="similarity">
    <text evidence="7">Belongs to the glycosyltransferase 87 family.</text>
</comment>
<keyword evidence="2" id="KW-1003">Cell membrane</keyword>
<feature type="transmembrane region" description="Helical" evidence="8">
    <location>
        <begin position="89"/>
        <end position="110"/>
    </location>
</feature>
<comment type="caution">
    <text evidence="9">The sequence shown here is derived from an EMBL/GenBank/DDBJ whole genome shotgun (WGS) entry which is preliminary data.</text>
</comment>
<evidence type="ECO:0000256" key="1">
    <source>
        <dbReference type="ARBA" id="ARBA00004651"/>
    </source>
</evidence>
<proteinExistence type="inferred from homology"/>
<evidence type="ECO:0000313" key="9">
    <source>
        <dbReference type="EMBL" id="ORV88756.1"/>
    </source>
</evidence>
<dbReference type="RefSeq" id="WP_085174504.1">
    <property type="nucleotide sequence ID" value="NZ_LQPC01000028.1"/>
</dbReference>
<evidence type="ECO:0000256" key="8">
    <source>
        <dbReference type="SAM" id="Phobius"/>
    </source>
</evidence>
<evidence type="ECO:0000256" key="6">
    <source>
        <dbReference type="ARBA" id="ARBA00023136"/>
    </source>
</evidence>
<keyword evidence="6 8" id="KW-0472">Membrane</keyword>
<feature type="transmembrane region" description="Helical" evidence="8">
    <location>
        <begin position="194"/>
        <end position="213"/>
    </location>
</feature>
<dbReference type="EMBL" id="LQPC01000028">
    <property type="protein sequence ID" value="ORV88756.1"/>
    <property type="molecule type" value="Genomic_DNA"/>
</dbReference>
<dbReference type="GO" id="GO:0005886">
    <property type="term" value="C:plasma membrane"/>
    <property type="evidence" value="ECO:0007669"/>
    <property type="project" value="UniProtKB-SubCell"/>
</dbReference>
<evidence type="ECO:0000256" key="5">
    <source>
        <dbReference type="ARBA" id="ARBA00022989"/>
    </source>
</evidence>
<feature type="transmembrane region" description="Helical" evidence="8">
    <location>
        <begin position="366"/>
        <end position="388"/>
    </location>
</feature>
<keyword evidence="3" id="KW-0808">Transferase</keyword>
<feature type="transmembrane region" description="Helical" evidence="8">
    <location>
        <begin position="257"/>
        <end position="276"/>
    </location>
</feature>
<feature type="transmembrane region" description="Helical" evidence="8">
    <location>
        <begin position="139"/>
        <end position="158"/>
    </location>
</feature>
<comment type="subcellular location">
    <subcellularLocation>
        <location evidence="1">Cell membrane</location>
        <topology evidence="1">Multi-pass membrane protein</topology>
    </subcellularLocation>
</comment>
<protein>
    <recommendedName>
        <fullName evidence="11">Alpha-(1-2)-phosphatidylinositol mannosyltransferase</fullName>
    </recommendedName>
</protein>
<reference evidence="9 10" key="1">
    <citation type="submission" date="2016-01" db="EMBL/GenBank/DDBJ databases">
        <title>The new phylogeny of the genus Mycobacterium.</title>
        <authorList>
            <person name="Tarcisio F."/>
            <person name="Conor M."/>
            <person name="Antonella G."/>
            <person name="Elisabetta G."/>
            <person name="Giulia F.S."/>
            <person name="Sara T."/>
            <person name="Anna F."/>
            <person name="Clotilde B."/>
            <person name="Roberto B."/>
            <person name="Veronica D.S."/>
            <person name="Fabio R."/>
            <person name="Monica P."/>
            <person name="Olivier J."/>
            <person name="Enrico T."/>
            <person name="Nicola S."/>
        </authorList>
    </citation>
    <scope>NUCLEOTIDE SEQUENCE [LARGE SCALE GENOMIC DNA]</scope>
    <source>
        <strain evidence="9 10">DSM 45541</strain>
    </source>
</reference>
<keyword evidence="4 8" id="KW-0812">Transmembrane</keyword>
<dbReference type="Proteomes" id="UP000193622">
    <property type="component" value="Unassembled WGS sequence"/>
</dbReference>
<dbReference type="InterPro" id="IPR018584">
    <property type="entry name" value="GT87"/>
</dbReference>
<dbReference type="AlphaFoldDB" id="A0A1X1WQ49"/>
<gene>
    <name evidence="9" type="ORF">AWC12_12795</name>
</gene>
<keyword evidence="5 8" id="KW-1133">Transmembrane helix</keyword>
<evidence type="ECO:0000256" key="3">
    <source>
        <dbReference type="ARBA" id="ARBA00022679"/>
    </source>
</evidence>
<feature type="transmembrane region" description="Helical" evidence="8">
    <location>
        <begin position="63"/>
        <end position="82"/>
    </location>
</feature>
<dbReference type="Pfam" id="PF09594">
    <property type="entry name" value="GT87"/>
    <property type="match status" value="1"/>
</dbReference>